<reference evidence="10 11" key="1">
    <citation type="journal article" date="2018" name="Nat. Ecol. Evol.">
        <title>Pezizomycetes genomes reveal the molecular basis of ectomycorrhizal truffle lifestyle.</title>
        <authorList>
            <person name="Murat C."/>
            <person name="Payen T."/>
            <person name="Noel B."/>
            <person name="Kuo A."/>
            <person name="Morin E."/>
            <person name="Chen J."/>
            <person name="Kohler A."/>
            <person name="Krizsan K."/>
            <person name="Balestrini R."/>
            <person name="Da Silva C."/>
            <person name="Montanini B."/>
            <person name="Hainaut M."/>
            <person name="Levati E."/>
            <person name="Barry K.W."/>
            <person name="Belfiori B."/>
            <person name="Cichocki N."/>
            <person name="Clum A."/>
            <person name="Dockter R.B."/>
            <person name="Fauchery L."/>
            <person name="Guy J."/>
            <person name="Iotti M."/>
            <person name="Le Tacon F."/>
            <person name="Lindquist E.A."/>
            <person name="Lipzen A."/>
            <person name="Malagnac F."/>
            <person name="Mello A."/>
            <person name="Molinier V."/>
            <person name="Miyauchi S."/>
            <person name="Poulain J."/>
            <person name="Riccioni C."/>
            <person name="Rubini A."/>
            <person name="Sitrit Y."/>
            <person name="Splivallo R."/>
            <person name="Traeger S."/>
            <person name="Wang M."/>
            <person name="Zifcakova L."/>
            <person name="Wipf D."/>
            <person name="Zambonelli A."/>
            <person name="Paolocci F."/>
            <person name="Nowrousian M."/>
            <person name="Ottonello S."/>
            <person name="Baldrian P."/>
            <person name="Spatafora J.W."/>
            <person name="Henrissat B."/>
            <person name="Nagy L.G."/>
            <person name="Aury J.M."/>
            <person name="Wincker P."/>
            <person name="Grigoriev I.V."/>
            <person name="Bonfante P."/>
            <person name="Martin F.M."/>
        </authorList>
    </citation>
    <scope>NUCLEOTIDE SEQUENCE [LARGE SCALE GENOMIC DNA]</scope>
    <source>
        <strain evidence="10 11">ATCC MYA-4762</strain>
    </source>
</reference>
<keyword evidence="8" id="KW-0378">Hydrolase</keyword>
<dbReference type="EC" id="3.1.-.-" evidence="8"/>
<evidence type="ECO:0000256" key="6">
    <source>
        <dbReference type="ARBA" id="ARBA00023128"/>
    </source>
</evidence>
<dbReference type="Pfam" id="PF07819">
    <property type="entry name" value="PGAP1"/>
    <property type="match status" value="1"/>
</dbReference>
<dbReference type="GO" id="GO:0005739">
    <property type="term" value="C:mitochondrion"/>
    <property type="evidence" value="ECO:0007669"/>
    <property type="project" value="UniProtKB-SubCell"/>
</dbReference>
<evidence type="ECO:0000313" key="11">
    <source>
        <dbReference type="Proteomes" id="UP000267821"/>
    </source>
</evidence>
<protein>
    <recommendedName>
        <fullName evidence="4 8">GPI inositol-deacylase</fullName>
        <ecNumber evidence="8">3.1.-.-</ecNumber>
    </recommendedName>
</protein>
<dbReference type="GO" id="GO:0005789">
    <property type="term" value="C:endoplasmic reticulum membrane"/>
    <property type="evidence" value="ECO:0007669"/>
    <property type="project" value="UniProtKB-SubCell"/>
</dbReference>
<keyword evidence="6" id="KW-0496">Mitochondrion</keyword>
<dbReference type="PANTHER" id="PTHR48182:SF2">
    <property type="entry name" value="PROTEIN SERAC1"/>
    <property type="match status" value="1"/>
</dbReference>
<comment type="subcellular location">
    <subcellularLocation>
        <location evidence="8">Endoplasmic reticulum membrane</location>
    </subcellularLocation>
    <subcellularLocation>
        <location evidence="3">Membrane</location>
    </subcellularLocation>
    <subcellularLocation>
        <location evidence="2">Mitochondrion</location>
    </subcellularLocation>
</comment>
<dbReference type="PANTHER" id="PTHR48182">
    <property type="entry name" value="PROTEIN SERAC1"/>
    <property type="match status" value="1"/>
</dbReference>
<keyword evidence="7 8" id="KW-0472">Membrane</keyword>
<dbReference type="SUPFAM" id="SSF53474">
    <property type="entry name" value="alpha/beta-Hydrolases"/>
    <property type="match status" value="1"/>
</dbReference>
<gene>
    <name evidence="10" type="ORF">L211DRAFT_396286</name>
</gene>
<organism evidence="10 11">
    <name type="scientific">Terfezia boudieri ATCC MYA-4762</name>
    <dbReference type="NCBI Taxonomy" id="1051890"/>
    <lineage>
        <taxon>Eukaryota</taxon>
        <taxon>Fungi</taxon>
        <taxon>Dikarya</taxon>
        <taxon>Ascomycota</taxon>
        <taxon>Pezizomycotina</taxon>
        <taxon>Pezizomycetes</taxon>
        <taxon>Pezizales</taxon>
        <taxon>Pezizaceae</taxon>
        <taxon>Terfezia</taxon>
    </lineage>
</organism>
<evidence type="ECO:0000259" key="9">
    <source>
        <dbReference type="Pfam" id="PF07819"/>
    </source>
</evidence>
<feature type="domain" description="GPI inositol-deacylase PGAP1-like alpha/beta" evidence="9">
    <location>
        <begin position="5"/>
        <end position="53"/>
    </location>
</feature>
<dbReference type="Proteomes" id="UP000267821">
    <property type="component" value="Unassembled WGS sequence"/>
</dbReference>
<dbReference type="InParanoid" id="A0A3N4M0J9"/>
<keyword evidence="5 8" id="KW-0256">Endoplasmic reticulum</keyword>
<keyword evidence="8" id="KW-0813">Transport</keyword>
<dbReference type="OrthoDB" id="194358at2759"/>
<proteinExistence type="inferred from homology"/>
<evidence type="ECO:0000256" key="1">
    <source>
        <dbReference type="ARBA" id="ARBA00003496"/>
    </source>
</evidence>
<evidence type="ECO:0000256" key="2">
    <source>
        <dbReference type="ARBA" id="ARBA00004173"/>
    </source>
</evidence>
<accession>A0A3N4M0J9</accession>
<dbReference type="GO" id="GO:0016788">
    <property type="term" value="F:hydrolase activity, acting on ester bonds"/>
    <property type="evidence" value="ECO:0007669"/>
    <property type="project" value="InterPro"/>
</dbReference>
<dbReference type="GO" id="GO:0015031">
    <property type="term" value="P:protein transport"/>
    <property type="evidence" value="ECO:0007669"/>
    <property type="project" value="UniProtKB-KW"/>
</dbReference>
<keyword evidence="11" id="KW-1185">Reference proteome</keyword>
<comment type="similarity">
    <text evidence="8">Belongs to the GPI inositol-deacylase family.</text>
</comment>
<evidence type="ECO:0000313" key="10">
    <source>
        <dbReference type="EMBL" id="RPB28590.1"/>
    </source>
</evidence>
<dbReference type="AlphaFoldDB" id="A0A3N4M0J9"/>
<evidence type="ECO:0000256" key="8">
    <source>
        <dbReference type="RuleBase" id="RU365011"/>
    </source>
</evidence>
<evidence type="ECO:0000256" key="5">
    <source>
        <dbReference type="ARBA" id="ARBA00022824"/>
    </source>
</evidence>
<dbReference type="InterPro" id="IPR029058">
    <property type="entry name" value="AB_hydrolase_fold"/>
</dbReference>
<keyword evidence="8" id="KW-0653">Protein transport</keyword>
<evidence type="ECO:0000256" key="3">
    <source>
        <dbReference type="ARBA" id="ARBA00004370"/>
    </source>
</evidence>
<dbReference type="EMBL" id="ML121529">
    <property type="protein sequence ID" value="RPB28590.1"/>
    <property type="molecule type" value="Genomic_DNA"/>
</dbReference>
<evidence type="ECO:0000256" key="7">
    <source>
        <dbReference type="ARBA" id="ARBA00023136"/>
    </source>
</evidence>
<sequence length="169" mass="18708">MQVPIILIGHSMGGLVSKQAYIIGRNNPQNFASITLAIKGMLFLATPHAGSSHSKTLNKILGMVPSKGCQQYVRNLDISSVTIRTMDELFRGAMEGIMLASLYEVFPLKIAPLYSKMIVEKHHAILGVLDEIVRPMDANHRTICKFSSKQDPNYIALKNLCGSFRNTTF</sequence>
<dbReference type="InterPro" id="IPR052374">
    <property type="entry name" value="SERAC1"/>
</dbReference>
<evidence type="ECO:0000256" key="4">
    <source>
        <dbReference type="ARBA" id="ARBA00015856"/>
    </source>
</evidence>
<name>A0A3N4M0J9_9PEZI</name>
<dbReference type="InterPro" id="IPR012908">
    <property type="entry name" value="PGAP1-ab_dom-like"/>
</dbReference>
<dbReference type="Gene3D" id="3.40.50.1820">
    <property type="entry name" value="alpha/beta hydrolase"/>
    <property type="match status" value="1"/>
</dbReference>
<comment type="function">
    <text evidence="1 8">Involved in inositol deacylation of GPI-anchored proteins which plays important roles in the quality control and ER-associated degradation of GPI-anchored proteins.</text>
</comment>